<organism evidence="3 4">
    <name type="scientific">Pigmentiphaga soli</name>
    <dbReference type="NCBI Taxonomy" id="1007095"/>
    <lineage>
        <taxon>Bacteria</taxon>
        <taxon>Pseudomonadati</taxon>
        <taxon>Pseudomonadota</taxon>
        <taxon>Betaproteobacteria</taxon>
        <taxon>Burkholderiales</taxon>
        <taxon>Alcaligenaceae</taxon>
        <taxon>Pigmentiphaga</taxon>
    </lineage>
</organism>
<gene>
    <name evidence="3" type="ORF">GCM10023144_02640</name>
</gene>
<name>A0ABP8GDX1_9BURK</name>
<comment type="caution">
    <text evidence="3">The sequence shown here is derived from an EMBL/GenBank/DDBJ whole genome shotgun (WGS) entry which is preliminary data.</text>
</comment>
<dbReference type="InterPro" id="IPR029017">
    <property type="entry name" value="Enolase-like_N"/>
</dbReference>
<dbReference type="EMBL" id="BAABFO010000001">
    <property type="protein sequence ID" value="GAA4322563.1"/>
    <property type="molecule type" value="Genomic_DNA"/>
</dbReference>
<evidence type="ECO:0000313" key="4">
    <source>
        <dbReference type="Proteomes" id="UP001501671"/>
    </source>
</evidence>
<keyword evidence="1" id="KW-0456">Lyase</keyword>
<evidence type="ECO:0000256" key="1">
    <source>
        <dbReference type="ARBA" id="ARBA00023239"/>
    </source>
</evidence>
<feature type="domain" description="Mandelate racemase/muconate lactonizing enzyme C-terminal" evidence="2">
    <location>
        <begin position="147"/>
        <end position="268"/>
    </location>
</feature>
<dbReference type="CDD" id="cd03316">
    <property type="entry name" value="MR_like"/>
    <property type="match status" value="1"/>
</dbReference>
<protein>
    <submittedName>
        <fullName evidence="3">Mandelate racemase/muconate lactonizing enzyme family protein</fullName>
    </submittedName>
</protein>
<dbReference type="InterPro" id="IPR034593">
    <property type="entry name" value="DgoD-like"/>
</dbReference>
<evidence type="ECO:0000259" key="2">
    <source>
        <dbReference type="SMART" id="SM00922"/>
    </source>
</evidence>
<dbReference type="InterPro" id="IPR013341">
    <property type="entry name" value="Mandelate_racemase_N_dom"/>
</dbReference>
<dbReference type="InterPro" id="IPR036849">
    <property type="entry name" value="Enolase-like_C_sf"/>
</dbReference>
<dbReference type="Gene3D" id="3.20.20.120">
    <property type="entry name" value="Enolase-like C-terminal domain"/>
    <property type="match status" value="1"/>
</dbReference>
<evidence type="ECO:0000313" key="3">
    <source>
        <dbReference type="EMBL" id="GAA4322563.1"/>
    </source>
</evidence>
<dbReference type="Gene3D" id="3.30.390.10">
    <property type="entry name" value="Enolase-like, N-terminal domain"/>
    <property type="match status" value="1"/>
</dbReference>
<dbReference type="Pfam" id="PF02746">
    <property type="entry name" value="MR_MLE_N"/>
    <property type="match status" value="1"/>
</dbReference>
<dbReference type="InterPro" id="IPR013342">
    <property type="entry name" value="Mandelate_racemase_C"/>
</dbReference>
<dbReference type="Proteomes" id="UP001501671">
    <property type="component" value="Unassembled WGS sequence"/>
</dbReference>
<accession>A0ABP8GDX1</accession>
<keyword evidence="4" id="KW-1185">Reference proteome</keyword>
<dbReference type="PANTHER" id="PTHR48080:SF2">
    <property type="entry name" value="D-GALACTONATE DEHYDRATASE"/>
    <property type="match status" value="1"/>
</dbReference>
<dbReference type="SFLD" id="SFLDG00179">
    <property type="entry name" value="mandelate_racemase"/>
    <property type="match status" value="1"/>
</dbReference>
<dbReference type="PANTHER" id="PTHR48080">
    <property type="entry name" value="D-GALACTONATE DEHYDRATASE-RELATED"/>
    <property type="match status" value="1"/>
</dbReference>
<dbReference type="SMART" id="SM00922">
    <property type="entry name" value="MR_MLE"/>
    <property type="match status" value="1"/>
</dbReference>
<sequence length="394" mass="42957">MRITHIEDFHVDGGWQSLSFLKIGCDEGLSGWAEFNESKGRRGLSDLIRSLGQTLAGQDPRDVGRIEALLYATTRPTAGGLQAHAIAAIVNACLDIKAKALGVPVYDLFGGAVRDRLPVYWSHCGTYRASHPDLFEKVIGKPALRSLDDVRQLGREVAAKGYRALKTNIILFDPGTARVHRAGFGTGPGHPQLNLDGAVLDGIKDLFGAFTEGAGEKTELMLDLNFNFRPAGLRRIAHALEPYNMGWMEADLYNPAALAAVRNGTTTPIGSLEAVLGRKALLPYLEHQSVDVAIMDVQWNGFAEAFKMAALAETYDVNVASHNSSGPLSNVVSSQFCALIPNFRILEIDVDHVPWLPDLLTHPYTIENGEFVLSRRPGWGTEINEDVARAHPAR</sequence>
<reference evidence="4" key="1">
    <citation type="journal article" date="2019" name="Int. J. Syst. Evol. Microbiol.">
        <title>The Global Catalogue of Microorganisms (GCM) 10K type strain sequencing project: providing services to taxonomists for standard genome sequencing and annotation.</title>
        <authorList>
            <consortium name="The Broad Institute Genomics Platform"/>
            <consortium name="The Broad Institute Genome Sequencing Center for Infectious Disease"/>
            <person name="Wu L."/>
            <person name="Ma J."/>
        </authorList>
    </citation>
    <scope>NUCLEOTIDE SEQUENCE [LARGE SCALE GENOMIC DNA]</scope>
    <source>
        <strain evidence="4">JCM 17666</strain>
    </source>
</reference>
<dbReference type="Pfam" id="PF13378">
    <property type="entry name" value="MR_MLE_C"/>
    <property type="match status" value="1"/>
</dbReference>
<dbReference type="InterPro" id="IPR029065">
    <property type="entry name" value="Enolase_C-like"/>
</dbReference>
<proteinExistence type="predicted"/>
<dbReference type="SUPFAM" id="SSF54826">
    <property type="entry name" value="Enolase N-terminal domain-like"/>
    <property type="match status" value="1"/>
</dbReference>
<dbReference type="RefSeq" id="WP_345245530.1">
    <property type="nucleotide sequence ID" value="NZ_BAABFO010000001.1"/>
</dbReference>
<dbReference type="SUPFAM" id="SSF51604">
    <property type="entry name" value="Enolase C-terminal domain-like"/>
    <property type="match status" value="1"/>
</dbReference>
<dbReference type="SFLD" id="SFLDS00001">
    <property type="entry name" value="Enolase"/>
    <property type="match status" value="1"/>
</dbReference>